<dbReference type="PANTHER" id="PTHR47129:SF1">
    <property type="entry name" value="NMRA-LIKE DOMAIN-CONTAINING PROTEIN"/>
    <property type="match status" value="1"/>
</dbReference>
<dbReference type="PANTHER" id="PTHR47129">
    <property type="entry name" value="QUINONE OXIDOREDUCTASE 2"/>
    <property type="match status" value="1"/>
</dbReference>
<evidence type="ECO:0000259" key="1">
    <source>
        <dbReference type="Pfam" id="PF13460"/>
    </source>
</evidence>
<organism evidence="2 3">
    <name type="scientific">Streptomyces kanasensis</name>
    <dbReference type="NCBI Taxonomy" id="936756"/>
    <lineage>
        <taxon>Bacteria</taxon>
        <taxon>Bacillati</taxon>
        <taxon>Actinomycetota</taxon>
        <taxon>Actinomycetes</taxon>
        <taxon>Kitasatosporales</taxon>
        <taxon>Streptomycetaceae</taxon>
        <taxon>Streptomyces</taxon>
    </lineage>
</organism>
<dbReference type="RefSeq" id="WP_058942195.1">
    <property type="nucleotide sequence ID" value="NZ_LNSV01000024.1"/>
</dbReference>
<gene>
    <name evidence="2" type="ORF">ATE80_12080</name>
</gene>
<dbReference type="AlphaFoldDB" id="A0A100Y6G8"/>
<dbReference type="OrthoDB" id="5510591at2"/>
<reference evidence="2 3" key="1">
    <citation type="submission" date="2015-11" db="EMBL/GenBank/DDBJ databases">
        <title>Genome-wide analysis reveals the secondary metabolome in Streptomyces kanasensis ZX01.</title>
        <authorList>
            <person name="Zhang G."/>
            <person name="Han L."/>
            <person name="Feng J."/>
            <person name="Zhang X."/>
        </authorList>
    </citation>
    <scope>NUCLEOTIDE SEQUENCE [LARGE SCALE GENOMIC DNA]</scope>
    <source>
        <strain evidence="2 3">ZX01</strain>
    </source>
</reference>
<evidence type="ECO:0000313" key="3">
    <source>
        <dbReference type="Proteomes" id="UP000054011"/>
    </source>
</evidence>
<evidence type="ECO:0000313" key="2">
    <source>
        <dbReference type="EMBL" id="KUH38605.1"/>
    </source>
</evidence>
<dbReference type="CDD" id="cd05269">
    <property type="entry name" value="TMR_SDR_a"/>
    <property type="match status" value="1"/>
</dbReference>
<comment type="caution">
    <text evidence="2">The sequence shown here is derived from an EMBL/GenBank/DDBJ whole genome shotgun (WGS) entry which is preliminary data.</text>
</comment>
<dbReference type="STRING" id="936756.ATE80_12080"/>
<name>A0A100Y6G8_9ACTN</name>
<accession>A0A100Y6G8</accession>
<dbReference type="InterPro" id="IPR016040">
    <property type="entry name" value="NAD(P)-bd_dom"/>
</dbReference>
<keyword evidence="3" id="KW-1185">Reference proteome</keyword>
<dbReference type="InterPro" id="IPR036291">
    <property type="entry name" value="NAD(P)-bd_dom_sf"/>
</dbReference>
<feature type="domain" description="NAD(P)-binding" evidence="1">
    <location>
        <begin position="6"/>
        <end position="185"/>
    </location>
</feature>
<protein>
    <submittedName>
        <fullName evidence="2">NAD(P)-dependent oxidoreductase</fullName>
    </submittedName>
</protein>
<sequence>MIVVTGATGQFGRQVIEHLLQRGVPADRIAAAVRTPAKAADLAARGVEIRLADYERPETLLTAFDGADKLLLVSSTGPDDARIAQHRAAVEAAAKTGVGLIAYTSVTGAPTNPLGLARVHRDTEEAIADSGLPAVLLRNGWYTENYTATLPDAVARGAIAGSAGQGRVASATRADYAEAAAVVLTRDDQAGEVYDLTGDTAWSLPELAAEAAAQSGRPVTYADLPAEQYRQILTGAGLPDFVTDLIVDADVQVSHGALAHVTTDLSALLGRPTTPLSAAVTQALAA</sequence>
<dbReference type="EMBL" id="LNSV01000024">
    <property type="protein sequence ID" value="KUH38605.1"/>
    <property type="molecule type" value="Genomic_DNA"/>
</dbReference>
<dbReference type="InterPro" id="IPR052718">
    <property type="entry name" value="NmrA-type_oxidoreductase"/>
</dbReference>
<dbReference type="Pfam" id="PF13460">
    <property type="entry name" value="NAD_binding_10"/>
    <property type="match status" value="1"/>
</dbReference>
<dbReference type="SUPFAM" id="SSF51735">
    <property type="entry name" value="NAD(P)-binding Rossmann-fold domains"/>
    <property type="match status" value="1"/>
</dbReference>
<dbReference type="Gene3D" id="3.90.25.10">
    <property type="entry name" value="UDP-galactose 4-epimerase, domain 1"/>
    <property type="match status" value="1"/>
</dbReference>
<proteinExistence type="predicted"/>
<dbReference type="Gene3D" id="3.40.50.720">
    <property type="entry name" value="NAD(P)-binding Rossmann-like Domain"/>
    <property type="match status" value="1"/>
</dbReference>
<dbReference type="Proteomes" id="UP000054011">
    <property type="component" value="Unassembled WGS sequence"/>
</dbReference>